<evidence type="ECO:0000256" key="5">
    <source>
        <dbReference type="PROSITE-ProRule" id="PRU01240"/>
    </source>
</evidence>
<dbReference type="InterPro" id="IPR000209">
    <property type="entry name" value="Peptidase_S8/S53_dom"/>
</dbReference>
<dbReference type="OrthoDB" id="4927437at2759"/>
<dbReference type="Gene3D" id="3.40.50.200">
    <property type="entry name" value="Peptidase S8/S53 domain"/>
    <property type="match status" value="1"/>
</dbReference>
<dbReference type="InterPro" id="IPR056002">
    <property type="entry name" value="DUF7580"/>
</dbReference>
<feature type="region of interest" description="Disordered" evidence="7">
    <location>
        <begin position="378"/>
        <end position="406"/>
    </location>
</feature>
<evidence type="ECO:0008006" key="12">
    <source>
        <dbReference type="Google" id="ProtNLM"/>
    </source>
</evidence>
<proteinExistence type="inferred from homology"/>
<protein>
    <recommendedName>
        <fullName evidence="12">Peptidase S8/S53 domain-containing protein</fullName>
    </recommendedName>
</protein>
<dbReference type="Proteomes" id="UP000829364">
    <property type="component" value="Chromosome 9"/>
</dbReference>
<gene>
    <name evidence="10" type="ORF">JDV02_009017</name>
</gene>
<dbReference type="PANTHER" id="PTHR43399:SF4">
    <property type="entry name" value="CELL WALL-ASSOCIATED PROTEASE"/>
    <property type="match status" value="1"/>
</dbReference>
<accession>A0A9Q8QP22</accession>
<dbReference type="InterPro" id="IPR015500">
    <property type="entry name" value="Peptidase_S8_subtilisin-rel"/>
</dbReference>
<keyword evidence="4 5" id="KW-0720">Serine protease</keyword>
<evidence type="ECO:0000256" key="2">
    <source>
        <dbReference type="ARBA" id="ARBA00022670"/>
    </source>
</evidence>
<dbReference type="KEGG" id="ptkz:JDV02_009017"/>
<dbReference type="InterPro" id="IPR036852">
    <property type="entry name" value="Peptidase_S8/S53_dom_sf"/>
</dbReference>
<organism evidence="10 11">
    <name type="scientific">Purpureocillium takamizusanense</name>
    <dbReference type="NCBI Taxonomy" id="2060973"/>
    <lineage>
        <taxon>Eukaryota</taxon>
        <taxon>Fungi</taxon>
        <taxon>Dikarya</taxon>
        <taxon>Ascomycota</taxon>
        <taxon>Pezizomycotina</taxon>
        <taxon>Sordariomycetes</taxon>
        <taxon>Hypocreomycetidae</taxon>
        <taxon>Hypocreales</taxon>
        <taxon>Ophiocordycipitaceae</taxon>
        <taxon>Purpureocillium</taxon>
    </lineage>
</organism>
<evidence type="ECO:0000313" key="11">
    <source>
        <dbReference type="Proteomes" id="UP000829364"/>
    </source>
</evidence>
<dbReference type="Pfam" id="PF24476">
    <property type="entry name" value="DUF7580"/>
    <property type="match status" value="1"/>
</dbReference>
<dbReference type="CDD" id="cd00306">
    <property type="entry name" value="Peptidases_S8_S53"/>
    <property type="match status" value="1"/>
</dbReference>
<dbReference type="GeneID" id="72070962"/>
<dbReference type="PRINTS" id="PR00723">
    <property type="entry name" value="SUBTILISIN"/>
</dbReference>
<evidence type="ECO:0000256" key="3">
    <source>
        <dbReference type="ARBA" id="ARBA00022801"/>
    </source>
</evidence>
<evidence type="ECO:0000256" key="1">
    <source>
        <dbReference type="ARBA" id="ARBA00011073"/>
    </source>
</evidence>
<feature type="region of interest" description="Disordered" evidence="7">
    <location>
        <begin position="168"/>
        <end position="194"/>
    </location>
</feature>
<reference evidence="10" key="1">
    <citation type="submission" date="2021-11" db="EMBL/GenBank/DDBJ databases">
        <title>Purpureocillium_takamizusanense_genome.</title>
        <authorList>
            <person name="Nguyen N.-H."/>
        </authorList>
    </citation>
    <scope>NUCLEOTIDE SEQUENCE</scope>
    <source>
        <strain evidence="10">PT3</strain>
    </source>
</reference>
<keyword evidence="11" id="KW-1185">Reference proteome</keyword>
<dbReference type="InterPro" id="IPR023828">
    <property type="entry name" value="Peptidase_S8_Ser-AS"/>
</dbReference>
<dbReference type="PROSITE" id="PS51892">
    <property type="entry name" value="SUBTILASE"/>
    <property type="match status" value="1"/>
</dbReference>
<evidence type="ECO:0000256" key="4">
    <source>
        <dbReference type="ARBA" id="ARBA00022825"/>
    </source>
</evidence>
<keyword evidence="2 5" id="KW-0645">Protease</keyword>
<evidence type="ECO:0000313" key="10">
    <source>
        <dbReference type="EMBL" id="UNI23183.1"/>
    </source>
</evidence>
<dbReference type="PROSITE" id="PS00138">
    <property type="entry name" value="SUBTILASE_SER"/>
    <property type="match status" value="1"/>
</dbReference>
<dbReference type="RefSeq" id="XP_047846664.1">
    <property type="nucleotide sequence ID" value="XM_047990655.1"/>
</dbReference>
<dbReference type="InterPro" id="IPR023827">
    <property type="entry name" value="Peptidase_S8_Asp-AS"/>
</dbReference>
<dbReference type="InterPro" id="IPR051048">
    <property type="entry name" value="Peptidase_S8/S53_subtilisin"/>
</dbReference>
<dbReference type="GO" id="GO:0006508">
    <property type="term" value="P:proteolysis"/>
    <property type="evidence" value="ECO:0007669"/>
    <property type="project" value="UniProtKB-KW"/>
</dbReference>
<evidence type="ECO:0000256" key="6">
    <source>
        <dbReference type="RuleBase" id="RU003355"/>
    </source>
</evidence>
<dbReference type="EMBL" id="CP086362">
    <property type="protein sequence ID" value="UNI23183.1"/>
    <property type="molecule type" value="Genomic_DNA"/>
</dbReference>
<dbReference type="Pfam" id="PF00082">
    <property type="entry name" value="Peptidase_S8"/>
    <property type="match status" value="1"/>
</dbReference>
<dbReference type="AlphaFoldDB" id="A0A9Q8QP22"/>
<feature type="active site" description="Charge relay system" evidence="5">
    <location>
        <position position="498"/>
    </location>
</feature>
<feature type="domain" description="Peptidase S8/S53" evidence="8">
    <location>
        <begin position="456"/>
        <end position="703"/>
    </location>
</feature>
<name>A0A9Q8QP22_9HYPO</name>
<dbReference type="GO" id="GO:0004252">
    <property type="term" value="F:serine-type endopeptidase activity"/>
    <property type="evidence" value="ECO:0007669"/>
    <property type="project" value="UniProtKB-UniRule"/>
</dbReference>
<comment type="similarity">
    <text evidence="1 5 6">Belongs to the peptidase S8 family.</text>
</comment>
<dbReference type="PANTHER" id="PTHR43399">
    <property type="entry name" value="SUBTILISIN-RELATED"/>
    <property type="match status" value="1"/>
</dbReference>
<sequence>MFLSLQKHWQAAHVNTVRDSVVRFVVDGETPPSQSTTLNYKPMLVKKLCEQIQMKRNLSDRLEFKVERGRLLKLRSKKATTSIDSTKPTVSLQQFIKEGSRSLTEKTKRILAVLLSYAVLHLHGTPWLQPTWDSSKILFIRTSSSKIPLRPFIQTQLVRDDVKLDFGTSGQESDDHAAQGSPSAENDSDCLDSDNLDLGDIDPDDIEHPFPTLVTLAIMLMELYMATPFEELAKNRDLGLPERPDSRTRLLDVASVFDEYRREIPQNSQFYYSIEKCLDPRAWEDEWGKRIDDQALRVMIYRDVVRPLEDELCDAFTFITIEELDQIAETVDVGSWGQTIQNQLAQPQIETSLPPSDGARLQEHLYFVATQASLRYPPSNALNRGHPGRSLLSPGLGQHPPRESDYKSARFYDDEKPSEAHSRADVESYLSWKVQYAAVYRTYIDPYLPKPNCSPVKIAVLDSGVDDTHNSLDTGQIVAKRNWTSANFKKSARDLDGHGTFTASLVIDYAPDAKLYIAKIAEKEPSPPRVVAEAIRTAVDDWKVDIISMSFGYPTNQIDGYNELESALLYAHSKNVLMFAAASNSGANLDRAYPTRDSHVICIHSTDSKGNRSRFSPTALHCDVNLATIGEAVQSAWPVNLCDPSANPDCVQYKSGTSYATPIAVGIAAFLLQYARLHLPDQADMLKRQSKMKEVLLRLAEKTQKSISRDDYHYITLSLYSDNLFGKGRELIDPTLCDLLNS</sequence>
<evidence type="ECO:0000259" key="9">
    <source>
        <dbReference type="Pfam" id="PF24476"/>
    </source>
</evidence>
<keyword evidence="3 5" id="KW-0378">Hydrolase</keyword>
<feature type="active site" description="Charge relay system" evidence="5">
    <location>
        <position position="658"/>
    </location>
</feature>
<evidence type="ECO:0000259" key="8">
    <source>
        <dbReference type="Pfam" id="PF00082"/>
    </source>
</evidence>
<evidence type="ECO:0000256" key="7">
    <source>
        <dbReference type="SAM" id="MobiDB-lite"/>
    </source>
</evidence>
<dbReference type="SUPFAM" id="SSF52743">
    <property type="entry name" value="Subtilisin-like"/>
    <property type="match status" value="1"/>
</dbReference>
<feature type="domain" description="DUF7580" evidence="9">
    <location>
        <begin position="1"/>
        <end position="312"/>
    </location>
</feature>
<dbReference type="PROSITE" id="PS00136">
    <property type="entry name" value="SUBTILASE_ASP"/>
    <property type="match status" value="1"/>
</dbReference>
<feature type="active site" description="Charge relay system" evidence="5">
    <location>
        <position position="462"/>
    </location>
</feature>